<organism evidence="9 10">
    <name type="scientific">Natrinema ejinorense</name>
    <dbReference type="NCBI Taxonomy" id="373386"/>
    <lineage>
        <taxon>Archaea</taxon>
        <taxon>Methanobacteriati</taxon>
        <taxon>Methanobacteriota</taxon>
        <taxon>Stenosarchaea group</taxon>
        <taxon>Halobacteria</taxon>
        <taxon>Halobacteriales</taxon>
        <taxon>Natrialbaceae</taxon>
        <taxon>Natrinema</taxon>
    </lineage>
</organism>
<keyword evidence="4 7" id="KW-0812">Transmembrane</keyword>
<feature type="transmembrane region" description="Helical" evidence="7">
    <location>
        <begin position="125"/>
        <end position="146"/>
    </location>
</feature>
<reference evidence="9 10" key="1">
    <citation type="submission" date="2017-09" db="EMBL/GenBank/DDBJ databases">
        <title>Genome sequences of Natrinema ejinorence JCM 13890T.</title>
        <authorList>
            <person name="Roh S.W."/>
            <person name="Kim Y.B."/>
            <person name="Kim J.Y."/>
        </authorList>
    </citation>
    <scope>NUCLEOTIDE SEQUENCE [LARGE SCALE GENOMIC DNA]</scope>
    <source>
        <strain evidence="9 10">JCM 13890</strain>
    </source>
</reference>
<feature type="transmembrane region" description="Helical" evidence="7">
    <location>
        <begin position="101"/>
        <end position="119"/>
    </location>
</feature>
<keyword evidence="5 7" id="KW-1133">Transmembrane helix</keyword>
<evidence type="ECO:0000256" key="7">
    <source>
        <dbReference type="RuleBase" id="RU363032"/>
    </source>
</evidence>
<proteinExistence type="inferred from homology"/>
<dbReference type="CDD" id="cd06261">
    <property type="entry name" value="TM_PBP2"/>
    <property type="match status" value="1"/>
</dbReference>
<protein>
    <recommendedName>
        <fullName evidence="8">ABC transmembrane type-1 domain-containing protein</fullName>
    </recommendedName>
</protein>
<keyword evidence="6 7" id="KW-0472">Membrane</keyword>
<evidence type="ECO:0000256" key="4">
    <source>
        <dbReference type="ARBA" id="ARBA00022692"/>
    </source>
</evidence>
<dbReference type="EMBL" id="NXNI01000002">
    <property type="protein sequence ID" value="PCR88889.1"/>
    <property type="molecule type" value="Genomic_DNA"/>
</dbReference>
<comment type="caution">
    <text evidence="9">The sequence shown here is derived from an EMBL/GenBank/DDBJ whole genome shotgun (WGS) entry which is preliminary data.</text>
</comment>
<dbReference type="Gene3D" id="1.10.3720.10">
    <property type="entry name" value="MetI-like"/>
    <property type="match status" value="1"/>
</dbReference>
<evidence type="ECO:0000256" key="1">
    <source>
        <dbReference type="ARBA" id="ARBA00004651"/>
    </source>
</evidence>
<evidence type="ECO:0000313" key="9">
    <source>
        <dbReference type="EMBL" id="PCR88889.1"/>
    </source>
</evidence>
<evidence type="ECO:0000256" key="6">
    <source>
        <dbReference type="ARBA" id="ARBA00023136"/>
    </source>
</evidence>
<feature type="transmembrane region" description="Helical" evidence="7">
    <location>
        <begin position="177"/>
        <end position="209"/>
    </location>
</feature>
<evidence type="ECO:0000313" key="10">
    <source>
        <dbReference type="Proteomes" id="UP000219689"/>
    </source>
</evidence>
<keyword evidence="2 7" id="KW-0813">Transport</keyword>
<dbReference type="InterPro" id="IPR000515">
    <property type="entry name" value="MetI-like"/>
</dbReference>
<dbReference type="PANTHER" id="PTHR30151:SF0">
    <property type="entry name" value="ABC TRANSPORTER PERMEASE PROTEIN MJ0413-RELATED"/>
    <property type="match status" value="1"/>
</dbReference>
<dbReference type="AlphaFoldDB" id="A0A2A5QQ15"/>
<evidence type="ECO:0000256" key="5">
    <source>
        <dbReference type="ARBA" id="ARBA00022989"/>
    </source>
</evidence>
<name>A0A2A5QQ15_9EURY</name>
<dbReference type="SUPFAM" id="SSF161098">
    <property type="entry name" value="MetI-like"/>
    <property type="match status" value="1"/>
</dbReference>
<dbReference type="Pfam" id="PF00528">
    <property type="entry name" value="BPD_transp_1"/>
    <property type="match status" value="1"/>
</dbReference>
<feature type="transmembrane region" description="Helical" evidence="7">
    <location>
        <begin position="229"/>
        <end position="248"/>
    </location>
</feature>
<keyword evidence="10" id="KW-1185">Reference proteome</keyword>
<dbReference type="RefSeq" id="WP_097381906.1">
    <property type="nucleotide sequence ID" value="NZ_NXNI01000002.1"/>
</dbReference>
<accession>A0A2A5QQ15</accession>
<dbReference type="Proteomes" id="UP000219689">
    <property type="component" value="Unassembled WGS sequence"/>
</dbReference>
<evidence type="ECO:0000256" key="2">
    <source>
        <dbReference type="ARBA" id="ARBA00022448"/>
    </source>
</evidence>
<dbReference type="GO" id="GO:0055085">
    <property type="term" value="P:transmembrane transport"/>
    <property type="evidence" value="ECO:0007669"/>
    <property type="project" value="InterPro"/>
</dbReference>
<dbReference type="GO" id="GO:0005886">
    <property type="term" value="C:plasma membrane"/>
    <property type="evidence" value="ECO:0007669"/>
    <property type="project" value="UniProtKB-SubCell"/>
</dbReference>
<dbReference type="OrthoDB" id="50379at2157"/>
<feature type="domain" description="ABC transmembrane type-1" evidence="8">
    <location>
        <begin position="67"/>
        <end position="247"/>
    </location>
</feature>
<comment type="subcellular location">
    <subcellularLocation>
        <location evidence="1 7">Cell membrane</location>
        <topology evidence="1 7">Multi-pass membrane protein</topology>
    </subcellularLocation>
</comment>
<evidence type="ECO:0000259" key="8">
    <source>
        <dbReference type="PROSITE" id="PS50928"/>
    </source>
</evidence>
<feature type="transmembrane region" description="Helical" evidence="7">
    <location>
        <begin position="75"/>
        <end position="94"/>
    </location>
</feature>
<dbReference type="PANTHER" id="PTHR30151">
    <property type="entry name" value="ALKANE SULFONATE ABC TRANSPORTER-RELATED, MEMBRANE SUBUNIT"/>
    <property type="match status" value="1"/>
</dbReference>
<dbReference type="PROSITE" id="PS50928">
    <property type="entry name" value="ABC_TM1"/>
    <property type="match status" value="1"/>
</dbReference>
<gene>
    <name evidence="9" type="ORF">CP557_20635</name>
</gene>
<comment type="similarity">
    <text evidence="7">Belongs to the binding-protein-dependent transport system permease family.</text>
</comment>
<evidence type="ECO:0000256" key="3">
    <source>
        <dbReference type="ARBA" id="ARBA00022475"/>
    </source>
</evidence>
<feature type="transmembrane region" description="Helical" evidence="7">
    <location>
        <begin position="20"/>
        <end position="39"/>
    </location>
</feature>
<keyword evidence="3" id="KW-1003">Cell membrane</keyword>
<sequence>MATTDETAYGIGNLPTGVPARVFGIVLGFVGWFALASVFPNELMPFPQEALGDAWNLVASGVAGTHLWATMWRTLWGFIGSMVLGTMLGVFMGVNNFGQRFFTPWVVVGLSIPAIAWAAVATLVFGISIITPVSATVLTTFPYIAINVWKGVESIEADLVAMSKSFNISRKRMLKRLILPSAAPFLFSGFRFGLAISWKIVTIAEIFVGNSGVGYKLMQTYQLYQFEQAWAWAALFMVVILIIEYVVVKPLEKRVFEYRHDADFDLIG</sequence>
<dbReference type="InterPro" id="IPR035906">
    <property type="entry name" value="MetI-like_sf"/>
</dbReference>